<evidence type="ECO:0000313" key="8">
    <source>
        <dbReference type="Proteomes" id="UP001219568"/>
    </source>
</evidence>
<keyword evidence="8" id="KW-1185">Reference proteome</keyword>
<evidence type="ECO:0000259" key="6">
    <source>
        <dbReference type="Pfam" id="PF06722"/>
    </source>
</evidence>
<dbReference type="PANTHER" id="PTHR48050">
    <property type="entry name" value="STEROL 3-BETA-GLUCOSYLTRANSFERASE"/>
    <property type="match status" value="1"/>
</dbReference>
<dbReference type="PANTHER" id="PTHR48050:SF27">
    <property type="entry name" value="GLUCOSYLTRANSFERASE, PUTATIVE (AFU_ORTHOLOGUE AFUA_7G04880)-RELATED"/>
    <property type="match status" value="1"/>
</dbReference>
<keyword evidence="2" id="KW-0808">Transferase</keyword>
<dbReference type="GO" id="GO:0016906">
    <property type="term" value="F:sterol 3-beta-glucosyltransferase activity"/>
    <property type="evidence" value="ECO:0007669"/>
    <property type="project" value="UniProtKB-ARBA"/>
</dbReference>
<dbReference type="GO" id="GO:0005975">
    <property type="term" value="P:carbohydrate metabolic process"/>
    <property type="evidence" value="ECO:0007669"/>
    <property type="project" value="InterPro"/>
</dbReference>
<organism evidence="7 8">
    <name type="scientific">Penicillium canescens</name>
    <dbReference type="NCBI Taxonomy" id="5083"/>
    <lineage>
        <taxon>Eukaryota</taxon>
        <taxon>Fungi</taxon>
        <taxon>Dikarya</taxon>
        <taxon>Ascomycota</taxon>
        <taxon>Pezizomycotina</taxon>
        <taxon>Eurotiomycetes</taxon>
        <taxon>Eurotiomycetidae</taxon>
        <taxon>Eurotiales</taxon>
        <taxon>Aspergillaceae</taxon>
        <taxon>Penicillium</taxon>
    </lineage>
</organism>
<feature type="compositionally biased region" description="Polar residues" evidence="4">
    <location>
        <begin position="640"/>
        <end position="651"/>
    </location>
</feature>
<feature type="domain" description="Glycosyltransferase family 28 N-terminal" evidence="5">
    <location>
        <begin position="112"/>
        <end position="259"/>
    </location>
</feature>
<evidence type="ECO:0000259" key="5">
    <source>
        <dbReference type="Pfam" id="PF03033"/>
    </source>
</evidence>
<comment type="subcellular location">
    <subcellularLocation>
        <location evidence="1">Endomembrane system</location>
        <topology evidence="1">Peripheral membrane protein</topology>
    </subcellularLocation>
</comment>
<evidence type="ECO:0000256" key="1">
    <source>
        <dbReference type="ARBA" id="ARBA00004184"/>
    </source>
</evidence>
<proteinExistence type="predicted"/>
<dbReference type="Pfam" id="PF06722">
    <property type="entry name" value="EryCIII-like_C"/>
    <property type="match status" value="1"/>
</dbReference>
<dbReference type="CDD" id="cd03784">
    <property type="entry name" value="GT1_Gtf-like"/>
    <property type="match status" value="1"/>
</dbReference>
<dbReference type="Pfam" id="PF03033">
    <property type="entry name" value="Glyco_transf_28"/>
    <property type="match status" value="1"/>
</dbReference>
<reference evidence="7" key="2">
    <citation type="submission" date="2023-01" db="EMBL/GenBank/DDBJ databases">
        <authorList>
            <person name="Petersen C."/>
        </authorList>
    </citation>
    <scope>NUCLEOTIDE SEQUENCE</scope>
    <source>
        <strain evidence="7">IBT 15450</strain>
    </source>
</reference>
<dbReference type="Gene3D" id="3.40.50.2000">
    <property type="entry name" value="Glycogen Phosphorylase B"/>
    <property type="match status" value="2"/>
</dbReference>
<dbReference type="FunFam" id="3.40.50.2000:FF:000100">
    <property type="entry name" value="Glycosyltransferase family 1 protein"/>
    <property type="match status" value="1"/>
</dbReference>
<keyword evidence="3" id="KW-0443">Lipid metabolism</keyword>
<feature type="region of interest" description="Disordered" evidence="4">
    <location>
        <begin position="640"/>
        <end position="677"/>
    </location>
</feature>
<evidence type="ECO:0008006" key="9">
    <source>
        <dbReference type="Google" id="ProtNLM"/>
    </source>
</evidence>
<dbReference type="EMBL" id="JAQJZL010000015">
    <property type="protein sequence ID" value="KAJ6026610.1"/>
    <property type="molecule type" value="Genomic_DNA"/>
</dbReference>
<feature type="region of interest" description="Disordered" evidence="4">
    <location>
        <begin position="1"/>
        <end position="44"/>
    </location>
</feature>
<evidence type="ECO:0000256" key="4">
    <source>
        <dbReference type="SAM" id="MobiDB-lite"/>
    </source>
</evidence>
<dbReference type="FunFam" id="3.40.50.2000:FF:000009">
    <property type="entry name" value="Sterol 3-beta-glucosyltransferase UGT80A2"/>
    <property type="match status" value="1"/>
</dbReference>
<feature type="domain" description="Erythromycin biosynthesis protein CIII-like C-terminal" evidence="6">
    <location>
        <begin position="431"/>
        <end position="523"/>
    </location>
</feature>
<dbReference type="Proteomes" id="UP001219568">
    <property type="component" value="Unassembled WGS sequence"/>
</dbReference>
<dbReference type="InterPro" id="IPR050426">
    <property type="entry name" value="Glycosyltransferase_28"/>
</dbReference>
<dbReference type="InterPro" id="IPR002213">
    <property type="entry name" value="UDP_glucos_trans"/>
</dbReference>
<sequence>MGSSEEPLPQPPALRHPSSFAPYEADPGTDASQNEAPPQYAEEPAAAERILNDAAGATADGRVDLNLDSKLCRTLSLLVPRSGPKQPNVDRPVSVLPPAYTEQDSWSIPLNIVIQVVGSRGDVQPFVALGNELQRHGHRVRLATHGTFTDFVLESGLEFYPIGGDPTELMAYMVKNPGLIPSMNSLRAGDIQKKRLMIAEILEGCWRSCIEPDPVSQQPFVADAIIANPPSFAHVHCAQALGIPLHLMFTMPWSNTKEFCHPLANINVSNSGISPAVANQVSYMAVEWMTWQGLGDIVNTWRQSLDLEDIPFSEGAGLLETLQIPFTYCWSPALIPKPLDWPDYIDVCGFFFRDAPQYTPESDLGAFLRDGPPPIYIGFGSIVIDDGDKLTAILVDAVKETGVRAIISKGWSKLGANQPADRDIFFLGDCPHEWLFQQVTAVIHHGGAGTTACGLLNGKPTAIVPFFGDQPFWGTMVHAAGAGPMPIPQKMLNSQNFSQAIQYCLTPSALAAARGMAEKMRQESGVKQAVNSFHANLPLDKIRCDIMPTLPAAWSYKMGSQHLKLSKEAAEILTVSRRVKWVDLKRYEPQPIDIQHRRWDPVTALLSSGVKMYAGMAASAADIVIKPAQALMADRPKTGYPNSVGNSNTQALEDPVYGRPAGLDLPEDNQNRRNDKGRAATAVAGSAGAVGGFFKAFTKGVYIDIPHALEEGLRVAPRLYGGEVYDPGPVTDWKSGGIAAGKNFSHGILEGVGGLVMSPVRGAKKEGALGAAKGVGIGVLNLTTKVTSGTLGLLTFTSQGAYKSARASMRKDTGRAIKQSMRAHGIAILREGKQRVDAAAGFFAHASSSFGFKVRFQKLCGDTTMPGSDSPA</sequence>
<evidence type="ECO:0000256" key="2">
    <source>
        <dbReference type="ARBA" id="ARBA00022679"/>
    </source>
</evidence>
<dbReference type="AlphaFoldDB" id="A0AAD6I1R7"/>
<dbReference type="InterPro" id="IPR010610">
    <property type="entry name" value="EryCIII-like_C"/>
</dbReference>
<comment type="caution">
    <text evidence="7">The sequence shown here is derived from an EMBL/GenBank/DDBJ whole genome shotgun (WGS) entry which is preliminary data.</text>
</comment>
<dbReference type="GO" id="GO:0012505">
    <property type="term" value="C:endomembrane system"/>
    <property type="evidence" value="ECO:0007669"/>
    <property type="project" value="UniProtKB-SubCell"/>
</dbReference>
<name>A0AAD6I1R7_PENCN</name>
<feature type="compositionally biased region" description="Low complexity" evidence="4">
    <location>
        <begin position="35"/>
        <end position="44"/>
    </location>
</feature>
<gene>
    <name evidence="7" type="ORF">N7460_011427</name>
</gene>
<accession>A0AAD6I1R7</accession>
<reference evidence="7" key="1">
    <citation type="journal article" date="2023" name="IMA Fungus">
        <title>Comparative genomic study of the Penicillium genus elucidates a diverse pangenome and 15 lateral gene transfer events.</title>
        <authorList>
            <person name="Petersen C."/>
            <person name="Sorensen T."/>
            <person name="Nielsen M.R."/>
            <person name="Sondergaard T.E."/>
            <person name="Sorensen J.L."/>
            <person name="Fitzpatrick D.A."/>
            <person name="Frisvad J.C."/>
            <person name="Nielsen K.L."/>
        </authorList>
    </citation>
    <scope>NUCLEOTIDE SEQUENCE</scope>
    <source>
        <strain evidence="7">IBT 15450</strain>
    </source>
</reference>
<dbReference type="GO" id="GO:0006629">
    <property type="term" value="P:lipid metabolic process"/>
    <property type="evidence" value="ECO:0007669"/>
    <property type="project" value="UniProtKB-KW"/>
</dbReference>
<protein>
    <recommendedName>
        <fullName evidence="9">Glycosyltransferase family 28 N-terminal domain-containing protein</fullName>
    </recommendedName>
</protein>
<evidence type="ECO:0000256" key="3">
    <source>
        <dbReference type="ARBA" id="ARBA00023098"/>
    </source>
</evidence>
<evidence type="ECO:0000313" key="7">
    <source>
        <dbReference type="EMBL" id="KAJ6026610.1"/>
    </source>
</evidence>
<dbReference type="InterPro" id="IPR004276">
    <property type="entry name" value="GlycoTrans_28_N"/>
</dbReference>
<dbReference type="SUPFAM" id="SSF53756">
    <property type="entry name" value="UDP-Glycosyltransferase/glycogen phosphorylase"/>
    <property type="match status" value="1"/>
</dbReference>